<gene>
    <name evidence="2" type="ordered locus">Curi_c01970</name>
</gene>
<proteinExistence type="predicted"/>
<reference evidence="2 3" key="1">
    <citation type="journal article" date="2012" name="PLoS ONE">
        <title>The purine-utilizing bacterium Clostridium acidurici 9a: a genome-guided metabolic reconsideration.</title>
        <authorList>
            <person name="Hartwich K."/>
            <person name="Poehlein A."/>
            <person name="Daniel R."/>
        </authorList>
    </citation>
    <scope>NUCLEOTIDE SEQUENCE [LARGE SCALE GENOMIC DNA]</scope>
    <source>
        <strain evidence="3">ATCC 7906 / DSM 604 / BCRC 14475 / CIP 104303 / KCTC 5404 / NCIMB 10678 / 9a</strain>
    </source>
</reference>
<dbReference type="KEGG" id="cad:Curi_c01970"/>
<dbReference type="STRING" id="1128398.Curi_c01970"/>
<dbReference type="Proteomes" id="UP000006094">
    <property type="component" value="Chromosome"/>
</dbReference>
<keyword evidence="3" id="KW-1185">Reference proteome</keyword>
<dbReference type="AlphaFoldDB" id="K0AWX2"/>
<keyword evidence="1" id="KW-0812">Transmembrane</keyword>
<evidence type="ECO:0000313" key="3">
    <source>
        <dbReference type="Proteomes" id="UP000006094"/>
    </source>
</evidence>
<sequence>MIKLKLNKKALQNIALVSQIGISMITPIIICILLGNYLDKKFNTNLIFLVIFITIGVGSAFTSVYKLVSKDFDEKRK</sequence>
<dbReference type="Pfam" id="PF09527">
    <property type="entry name" value="ATPase_gene1"/>
    <property type="match status" value="1"/>
</dbReference>
<keyword evidence="1" id="KW-1133">Transmembrane helix</keyword>
<dbReference type="eggNOG" id="ENOG50339Q9">
    <property type="taxonomic scope" value="Bacteria"/>
</dbReference>
<dbReference type="RefSeq" id="WP_014966414.1">
    <property type="nucleotide sequence ID" value="NC_018664.1"/>
</dbReference>
<dbReference type="HOGENOM" id="CLU_137927_5_3_9"/>
<dbReference type="EMBL" id="CP003326">
    <property type="protein sequence ID" value="AFS77277.1"/>
    <property type="molecule type" value="Genomic_DNA"/>
</dbReference>
<keyword evidence="1" id="KW-0472">Membrane</keyword>
<feature type="transmembrane region" description="Helical" evidence="1">
    <location>
        <begin position="47"/>
        <end position="68"/>
    </location>
</feature>
<evidence type="ECO:0000313" key="2">
    <source>
        <dbReference type="EMBL" id="AFS77277.1"/>
    </source>
</evidence>
<evidence type="ECO:0000256" key="1">
    <source>
        <dbReference type="SAM" id="Phobius"/>
    </source>
</evidence>
<name>K0AWX2_GOTA9</name>
<protein>
    <submittedName>
        <fullName evidence="2">Uncharacterized protein</fullName>
    </submittedName>
</protein>
<feature type="transmembrane region" description="Helical" evidence="1">
    <location>
        <begin position="12"/>
        <end position="35"/>
    </location>
</feature>
<organism evidence="2 3">
    <name type="scientific">Gottschalkia acidurici (strain ATCC 7906 / DSM 604 / BCRC 14475 / CIP 104303 / KCTC 5404 / NCIMB 10678 / 9a)</name>
    <name type="common">Clostridium acidurici</name>
    <dbReference type="NCBI Taxonomy" id="1128398"/>
    <lineage>
        <taxon>Bacteria</taxon>
        <taxon>Bacillati</taxon>
        <taxon>Bacillota</taxon>
        <taxon>Tissierellia</taxon>
        <taxon>Tissierellales</taxon>
        <taxon>Gottschalkiaceae</taxon>
        <taxon>Gottschalkia</taxon>
    </lineage>
</organism>
<dbReference type="InterPro" id="IPR032820">
    <property type="entry name" value="ATPase_put"/>
</dbReference>
<accession>K0AWX2</accession>